<dbReference type="OrthoDB" id="5985073at2759"/>
<dbReference type="InterPro" id="IPR051836">
    <property type="entry name" value="Kremen_rcpt"/>
</dbReference>
<evidence type="ECO:0000256" key="5">
    <source>
        <dbReference type="ARBA" id="ARBA00023136"/>
    </source>
</evidence>
<evidence type="ECO:0000256" key="8">
    <source>
        <dbReference type="SAM" id="Phobius"/>
    </source>
</evidence>
<gene>
    <name evidence="12" type="primary">LOC118405745</name>
</gene>
<evidence type="ECO:0000313" key="11">
    <source>
        <dbReference type="Proteomes" id="UP000001554"/>
    </source>
</evidence>
<reference evidence="12" key="2">
    <citation type="submission" date="2025-08" db="UniProtKB">
        <authorList>
            <consortium name="RefSeq"/>
        </authorList>
    </citation>
    <scope>IDENTIFICATION</scope>
    <source>
        <strain evidence="12">S238N-H82</strain>
        <tissue evidence="12">Testes</tissue>
    </source>
</reference>
<dbReference type="PANTHER" id="PTHR24269:SF16">
    <property type="entry name" value="PROTEIN SLG1"/>
    <property type="match status" value="1"/>
</dbReference>
<evidence type="ECO:0000256" key="4">
    <source>
        <dbReference type="ARBA" id="ARBA00022989"/>
    </source>
</evidence>
<feature type="transmembrane region" description="Helical" evidence="8">
    <location>
        <begin position="322"/>
        <end position="347"/>
    </location>
</feature>
<protein>
    <submittedName>
        <fullName evidence="12">Uncharacterized protein LOC118405745 isoform X1</fullName>
    </submittedName>
</protein>
<feature type="compositionally biased region" description="Polar residues" evidence="7">
    <location>
        <begin position="391"/>
        <end position="402"/>
    </location>
</feature>
<sequence length="493" mass="53495">MGKTFQCFRMHISTLLMLFVTGGLLPTMANEGCPVVRLSGEYYYQRRQMTTYSVTSQRVGNRPVYESDTTNNFLYYLESPNAWLVGPTPGQNGALLAARDSAALPELISGGTFEVLSSSLEFVPVPYLRVSCSVPGYVGCYRDDFASNEEWQWTRSSITIETCRQSCRDGSFRYTALYGDQCWCVTNIKAGFTRQSQPRCDWPCGGNASQFCGQIRTSTTYGYSEVYTTITDCGPVPVTPGVTSVHPSDGANITVGHTAEVDCWDGSTVTVECLQNGSFSLSSPFCPEPTTAIMETSEASTSVPPGIHTDMAGRSGDRSTSIIPIVAGVVVGLVFIVIAAIAALFIVRKRNAGLAQETPTSPQRATNLHNSTYHEPVMSDVVLMDTGAQYLPSTGGPNTPTGQPAGAGTDSEPQYSTIPEFYSIDEMERKGAKTPQNNNLDQLYSKPVKKRKDNNEEGMVDNVLYESSDDVIDGEGHTGSNGHGRYVDNDLYG</sequence>
<feature type="domain" description="WSC" evidence="10">
    <location>
        <begin position="134"/>
        <end position="230"/>
    </location>
</feature>
<dbReference type="Proteomes" id="UP000001554">
    <property type="component" value="Chromosome 18"/>
</dbReference>
<dbReference type="PROSITE" id="PS51212">
    <property type="entry name" value="WSC"/>
    <property type="match status" value="1"/>
</dbReference>
<dbReference type="SMART" id="SM00321">
    <property type="entry name" value="WSC"/>
    <property type="match status" value="1"/>
</dbReference>
<dbReference type="GeneID" id="118405745"/>
<dbReference type="GO" id="GO:0016020">
    <property type="term" value="C:membrane"/>
    <property type="evidence" value="ECO:0007669"/>
    <property type="project" value="UniProtKB-SubCell"/>
</dbReference>
<keyword evidence="4 8" id="KW-1133">Transmembrane helix</keyword>
<feature type="region of interest" description="Disordered" evidence="7">
    <location>
        <begin position="429"/>
        <end position="493"/>
    </location>
</feature>
<name>A0A9J7HQ78_BRAFL</name>
<keyword evidence="3 9" id="KW-0732">Signal</keyword>
<organism evidence="11 12">
    <name type="scientific">Branchiostoma floridae</name>
    <name type="common">Florida lancelet</name>
    <name type="synonym">Amphioxus</name>
    <dbReference type="NCBI Taxonomy" id="7739"/>
    <lineage>
        <taxon>Eukaryota</taxon>
        <taxon>Metazoa</taxon>
        <taxon>Chordata</taxon>
        <taxon>Cephalochordata</taxon>
        <taxon>Leptocardii</taxon>
        <taxon>Amphioxiformes</taxon>
        <taxon>Branchiostomatidae</taxon>
        <taxon>Branchiostoma</taxon>
    </lineage>
</organism>
<keyword evidence="6" id="KW-0325">Glycoprotein</keyword>
<comment type="subcellular location">
    <subcellularLocation>
        <location evidence="1">Membrane</location>
        <topology evidence="1">Single-pass membrane protein</topology>
    </subcellularLocation>
</comment>
<keyword evidence="2 8" id="KW-0812">Transmembrane</keyword>
<keyword evidence="11" id="KW-1185">Reference proteome</keyword>
<evidence type="ECO:0000256" key="6">
    <source>
        <dbReference type="ARBA" id="ARBA00023180"/>
    </source>
</evidence>
<evidence type="ECO:0000313" key="12">
    <source>
        <dbReference type="RefSeq" id="XP_035661352.1"/>
    </source>
</evidence>
<reference evidence="11" key="1">
    <citation type="journal article" date="2020" name="Nat. Ecol. Evol.">
        <title>Deeply conserved synteny resolves early events in vertebrate evolution.</title>
        <authorList>
            <person name="Simakov O."/>
            <person name="Marletaz F."/>
            <person name="Yue J.X."/>
            <person name="O'Connell B."/>
            <person name="Jenkins J."/>
            <person name="Brandt A."/>
            <person name="Calef R."/>
            <person name="Tung C.H."/>
            <person name="Huang T.K."/>
            <person name="Schmutz J."/>
            <person name="Satoh N."/>
            <person name="Yu J.K."/>
            <person name="Putnam N.H."/>
            <person name="Green R.E."/>
            <person name="Rokhsar D.S."/>
        </authorList>
    </citation>
    <scope>NUCLEOTIDE SEQUENCE [LARGE SCALE GENOMIC DNA]</scope>
    <source>
        <strain evidence="11">S238N-H82</strain>
    </source>
</reference>
<feature type="region of interest" description="Disordered" evidence="7">
    <location>
        <begin position="388"/>
        <end position="415"/>
    </location>
</feature>
<evidence type="ECO:0000259" key="10">
    <source>
        <dbReference type="PROSITE" id="PS51212"/>
    </source>
</evidence>
<dbReference type="AlphaFoldDB" id="A0A9J7HQ78"/>
<dbReference type="RefSeq" id="XP_035661352.1">
    <property type="nucleotide sequence ID" value="XM_035805459.1"/>
</dbReference>
<feature type="signal peptide" evidence="9">
    <location>
        <begin position="1"/>
        <end position="29"/>
    </location>
</feature>
<proteinExistence type="predicted"/>
<dbReference type="Pfam" id="PF01822">
    <property type="entry name" value="WSC"/>
    <property type="match status" value="1"/>
</dbReference>
<feature type="chain" id="PRO_5039944884" evidence="9">
    <location>
        <begin position="30"/>
        <end position="493"/>
    </location>
</feature>
<evidence type="ECO:0000256" key="7">
    <source>
        <dbReference type="SAM" id="MobiDB-lite"/>
    </source>
</evidence>
<dbReference type="CDD" id="cd12087">
    <property type="entry name" value="TM_EGFR-like"/>
    <property type="match status" value="1"/>
</dbReference>
<evidence type="ECO:0000256" key="9">
    <source>
        <dbReference type="SAM" id="SignalP"/>
    </source>
</evidence>
<dbReference type="InterPro" id="IPR002889">
    <property type="entry name" value="WSC_carb-bd"/>
</dbReference>
<evidence type="ECO:0000256" key="2">
    <source>
        <dbReference type="ARBA" id="ARBA00022692"/>
    </source>
</evidence>
<evidence type="ECO:0000256" key="1">
    <source>
        <dbReference type="ARBA" id="ARBA00004167"/>
    </source>
</evidence>
<dbReference type="KEGG" id="bfo:118405745"/>
<dbReference type="PANTHER" id="PTHR24269">
    <property type="entry name" value="KREMEN PROTEIN"/>
    <property type="match status" value="1"/>
</dbReference>
<keyword evidence="5 8" id="KW-0472">Membrane</keyword>
<evidence type="ECO:0000256" key="3">
    <source>
        <dbReference type="ARBA" id="ARBA00022729"/>
    </source>
</evidence>
<accession>A0A9J7HQ78</accession>